<evidence type="ECO:0000256" key="4">
    <source>
        <dbReference type="ARBA" id="ARBA00022832"/>
    </source>
</evidence>
<dbReference type="GO" id="GO:0006633">
    <property type="term" value="P:fatty acid biosynthetic process"/>
    <property type="evidence" value="ECO:0007669"/>
    <property type="project" value="UniProtKB-UniRule"/>
</dbReference>
<comment type="catalytic activity">
    <reaction evidence="8">
        <text>apo-[ACP] + CoA = holo-[ACP] + adenosine 3',5'-bisphosphate + H(+)</text>
        <dbReference type="Rhea" id="RHEA:12068"/>
        <dbReference type="Rhea" id="RHEA-COMP:9685"/>
        <dbReference type="Rhea" id="RHEA-COMP:9690"/>
        <dbReference type="ChEBI" id="CHEBI:15378"/>
        <dbReference type="ChEBI" id="CHEBI:29999"/>
        <dbReference type="ChEBI" id="CHEBI:57287"/>
        <dbReference type="ChEBI" id="CHEBI:58343"/>
        <dbReference type="ChEBI" id="CHEBI:64479"/>
        <dbReference type="EC" id="2.7.8.7"/>
    </reaction>
</comment>
<comment type="cofactor">
    <cofactor evidence="8">
        <name>Mg(2+)</name>
        <dbReference type="ChEBI" id="CHEBI:18420"/>
    </cofactor>
</comment>
<comment type="subcellular location">
    <subcellularLocation>
        <location evidence="8">Cytoplasm</location>
    </subcellularLocation>
</comment>
<comment type="similarity">
    <text evidence="8">Belongs to the P-Pant transferase superfamily. AcpS family.</text>
</comment>
<dbReference type="NCBIfam" id="TIGR00516">
    <property type="entry name" value="acpS"/>
    <property type="match status" value="1"/>
</dbReference>
<evidence type="ECO:0000256" key="2">
    <source>
        <dbReference type="ARBA" id="ARBA00022679"/>
    </source>
</evidence>
<dbReference type="InterPro" id="IPR004568">
    <property type="entry name" value="Ppantetheine-prot_Trfase_dom"/>
</dbReference>
<dbReference type="HAMAP" id="MF_00101">
    <property type="entry name" value="AcpS"/>
    <property type="match status" value="1"/>
</dbReference>
<sequence>MIVASNYIAGVGVDILSVNRVNSLFVKYKYKFLDKVLGSLERDCFNKRFDANYYRGIRYITTRISAKEALSKAIGIGMTFPMTWSSIEILNSSNGKPYYFFSPVLDKWIKERYGVIHISLSDEHDLVVSNVVIETKKI</sequence>
<evidence type="ECO:0000313" key="10">
    <source>
        <dbReference type="EMBL" id="AGF47471.1"/>
    </source>
</evidence>
<dbReference type="SUPFAM" id="SSF56214">
    <property type="entry name" value="4'-phosphopantetheinyl transferase"/>
    <property type="match status" value="1"/>
</dbReference>
<keyword evidence="3 8" id="KW-0479">Metal-binding</keyword>
<proteinExistence type="inferred from homology"/>
<reference evidence="10 11" key="1">
    <citation type="journal article" date="2013" name="Genome Biol. Evol.">
        <title>Genome evolution and phylogenomic analysis of candidatus kinetoplastibacterium, the betaproteobacterial endosymbionts of strigomonas and angomonas.</title>
        <authorList>
            <person name="Alves J.M."/>
            <person name="Serrano M.G."/>
            <person name="Maia da Silva F."/>
            <person name="Voegtly L.J."/>
            <person name="Matveyev A.V."/>
            <person name="Teixeira M.M."/>
            <person name="Camargo E.P."/>
            <person name="Buck G.A."/>
        </authorList>
    </citation>
    <scope>NUCLEOTIDE SEQUENCE [LARGE SCALE GENOMIC DNA]</scope>
    <source>
        <strain evidence="10 11">TCC036E</strain>
    </source>
</reference>
<evidence type="ECO:0000313" key="11">
    <source>
        <dbReference type="Proteomes" id="UP000011686"/>
    </source>
</evidence>
<dbReference type="AlphaFoldDB" id="M1LTN9"/>
<comment type="function">
    <text evidence="8">Transfers the 4'-phosphopantetheine moiety from coenzyme A to a Ser of acyl-carrier-protein.</text>
</comment>
<feature type="binding site" evidence="8">
    <location>
        <position position="14"/>
    </location>
    <ligand>
        <name>Mg(2+)</name>
        <dbReference type="ChEBI" id="CHEBI:18420"/>
    </ligand>
</feature>
<dbReference type="EC" id="2.7.8.7" evidence="8"/>
<evidence type="ECO:0000256" key="1">
    <source>
        <dbReference type="ARBA" id="ARBA00022516"/>
    </source>
</evidence>
<dbReference type="Proteomes" id="UP000011686">
    <property type="component" value="Chromosome"/>
</dbReference>
<evidence type="ECO:0000256" key="8">
    <source>
        <dbReference type="HAMAP-Rule" id="MF_00101"/>
    </source>
</evidence>
<dbReference type="STRING" id="1208918.CDEE_0413"/>
<keyword evidence="5 8" id="KW-0460">Magnesium</keyword>
<keyword evidence="1 8" id="KW-0444">Lipid biosynthesis</keyword>
<dbReference type="eggNOG" id="COG0736">
    <property type="taxonomic scope" value="Bacteria"/>
</dbReference>
<keyword evidence="7 8" id="KW-0275">Fatty acid biosynthesis</keyword>
<dbReference type="EMBL" id="CP003804">
    <property type="protein sequence ID" value="AGF47471.1"/>
    <property type="molecule type" value="Genomic_DNA"/>
</dbReference>
<dbReference type="NCBIfam" id="TIGR00556">
    <property type="entry name" value="pantethn_trn"/>
    <property type="match status" value="1"/>
</dbReference>
<evidence type="ECO:0000256" key="7">
    <source>
        <dbReference type="ARBA" id="ARBA00023160"/>
    </source>
</evidence>
<evidence type="ECO:0000256" key="3">
    <source>
        <dbReference type="ARBA" id="ARBA00022723"/>
    </source>
</evidence>
<evidence type="ECO:0000259" key="9">
    <source>
        <dbReference type="Pfam" id="PF01648"/>
    </source>
</evidence>
<dbReference type="GO" id="GO:0005737">
    <property type="term" value="C:cytoplasm"/>
    <property type="evidence" value="ECO:0007669"/>
    <property type="project" value="UniProtKB-SubCell"/>
</dbReference>
<dbReference type="InterPro" id="IPR002582">
    <property type="entry name" value="ACPS"/>
</dbReference>
<keyword evidence="2 8" id="KW-0808">Transferase</keyword>
<gene>
    <name evidence="8" type="primary">acpS</name>
    <name evidence="10" type="ORF">CDEE_0413</name>
</gene>
<organism evidence="10 11">
    <name type="scientific">Candidatus Kinetoplastidibacterium crithidiae TCC036E</name>
    <dbReference type="NCBI Taxonomy" id="1208918"/>
    <lineage>
        <taxon>Bacteria</taxon>
        <taxon>Pseudomonadati</taxon>
        <taxon>Pseudomonadota</taxon>
        <taxon>Betaproteobacteria</taxon>
        <taxon>Candidatus Kinetoplastidibacterium</taxon>
    </lineage>
</organism>
<dbReference type="PATRIC" id="fig|1208918.3.peg.167"/>
<keyword evidence="6 8" id="KW-0443">Lipid metabolism</keyword>
<dbReference type="KEGG" id="kct:CDEE_0413"/>
<dbReference type="GO" id="GO:0008897">
    <property type="term" value="F:holo-[acyl-carrier-protein] synthase activity"/>
    <property type="evidence" value="ECO:0007669"/>
    <property type="project" value="UniProtKB-UniRule"/>
</dbReference>
<dbReference type="Pfam" id="PF01648">
    <property type="entry name" value="ACPS"/>
    <property type="match status" value="1"/>
</dbReference>
<dbReference type="Gene3D" id="3.90.470.20">
    <property type="entry name" value="4'-phosphopantetheinyl transferase domain"/>
    <property type="match status" value="1"/>
</dbReference>
<evidence type="ECO:0000256" key="6">
    <source>
        <dbReference type="ARBA" id="ARBA00023098"/>
    </source>
</evidence>
<dbReference type="RefSeq" id="WP_015238279.1">
    <property type="nucleotide sequence ID" value="NC_020283.1"/>
</dbReference>
<dbReference type="InterPro" id="IPR008278">
    <property type="entry name" value="4-PPantetheinyl_Trfase_dom"/>
</dbReference>
<feature type="domain" description="4'-phosphopantetheinyl transferase" evidence="9">
    <location>
        <begin position="10"/>
        <end position="101"/>
    </location>
</feature>
<evidence type="ECO:0000256" key="5">
    <source>
        <dbReference type="ARBA" id="ARBA00022842"/>
    </source>
</evidence>
<feature type="binding site" evidence="8">
    <location>
        <position position="68"/>
    </location>
    <ligand>
        <name>Mg(2+)</name>
        <dbReference type="ChEBI" id="CHEBI:18420"/>
    </ligand>
</feature>
<keyword evidence="4 8" id="KW-0276">Fatty acid metabolism</keyword>
<dbReference type="InterPro" id="IPR037143">
    <property type="entry name" value="4-PPantetheinyl_Trfase_dom_sf"/>
</dbReference>
<dbReference type="HOGENOM" id="CLU_089696_3_1_4"/>
<keyword evidence="11" id="KW-1185">Reference proteome</keyword>
<keyword evidence="8" id="KW-0963">Cytoplasm</keyword>
<dbReference type="GO" id="GO:0000287">
    <property type="term" value="F:magnesium ion binding"/>
    <property type="evidence" value="ECO:0007669"/>
    <property type="project" value="UniProtKB-UniRule"/>
</dbReference>
<accession>M1LTN9</accession>
<protein>
    <recommendedName>
        <fullName evidence="8">Holo-[acyl-carrier-protein] synthase</fullName>
        <shortName evidence="8">Holo-ACP synthase</shortName>
        <ecNumber evidence="8">2.7.8.7</ecNumber>
    </recommendedName>
    <alternativeName>
        <fullName evidence="8">4'-phosphopantetheinyl transferase AcpS</fullName>
    </alternativeName>
</protein>
<name>M1LTN9_9PROT</name>